<accession>A0A4Q7ILX9</accession>
<feature type="signal peptide" evidence="4">
    <location>
        <begin position="1"/>
        <end position="21"/>
    </location>
</feature>
<dbReference type="Proteomes" id="UP000291338">
    <property type="component" value="Unassembled WGS sequence"/>
</dbReference>
<dbReference type="GO" id="GO:0030313">
    <property type="term" value="C:cell envelope"/>
    <property type="evidence" value="ECO:0007669"/>
    <property type="project" value="UniProtKB-SubCell"/>
</dbReference>
<dbReference type="Gene3D" id="3.40.50.2300">
    <property type="match status" value="2"/>
</dbReference>
<evidence type="ECO:0000256" key="2">
    <source>
        <dbReference type="ARBA" id="ARBA00007639"/>
    </source>
</evidence>
<comment type="similarity">
    <text evidence="2">Belongs to the bacterial solute-binding protein 2 family.</text>
</comment>
<dbReference type="PANTHER" id="PTHR46847">
    <property type="entry name" value="D-ALLOSE-BINDING PERIPLASMIC PROTEIN-RELATED"/>
    <property type="match status" value="1"/>
</dbReference>
<dbReference type="GO" id="GO:0055085">
    <property type="term" value="P:transmembrane transport"/>
    <property type="evidence" value="ECO:0007669"/>
    <property type="project" value="UniProtKB-ARBA"/>
</dbReference>
<feature type="domain" description="Periplasmic binding protein" evidence="5">
    <location>
        <begin position="40"/>
        <end position="259"/>
    </location>
</feature>
<keyword evidence="3 4" id="KW-0732">Signal</keyword>
<dbReference type="CDD" id="cd06324">
    <property type="entry name" value="PBP1_ABC_sugar_binding-like"/>
    <property type="match status" value="1"/>
</dbReference>
<protein>
    <recommendedName>
        <fullName evidence="5">Periplasmic binding protein domain-containing protein</fullName>
    </recommendedName>
</protein>
<dbReference type="GO" id="GO:0030246">
    <property type="term" value="F:carbohydrate binding"/>
    <property type="evidence" value="ECO:0007669"/>
    <property type="project" value="UniProtKB-ARBA"/>
</dbReference>
<dbReference type="InterPro" id="IPR028082">
    <property type="entry name" value="Peripla_BP_I"/>
</dbReference>
<reference evidence="6 7" key="1">
    <citation type="submission" date="2018-01" db="EMBL/GenBank/DDBJ databases">
        <title>Co-occurrence of chitin degradation, pigmentation and bioactivity in marine Pseudoalteromonas.</title>
        <authorList>
            <person name="Paulsen S."/>
            <person name="Gram L."/>
            <person name="Machado H."/>
        </authorList>
    </citation>
    <scope>NUCLEOTIDE SEQUENCE [LARGE SCALE GENOMIC DNA]</scope>
    <source>
        <strain evidence="6 7">S3898</strain>
    </source>
</reference>
<sequence>MIKVFLVLLVFSFLPTSFVKAQQLNVMFLNPGHPSDNPTGHFWPNVNYFMQEAADDLNINLKTIYANRNHILMKSFAKDVIGNKPDFAVIVNEKGVATSLVNKITAQKIKVFMLLNDLTNEELNALTPEQREYYAGSLIPNNFDAGFTLAEQLHQSINFSNSDSQSKVNILALHGDETSPASIARAEGLQSYITDNRNINLIDSTVANWSKQQAYEKVSGILKHQKIDIIWAANDAMACGATSAVINAGKADSMLIGGINWDDDIPLGRLSVSVGGHVTLGAYAMVLLKEQWLGVRKAKRVKHSIFQHSNVNAYETFMTALKQKRFHRCDFTQFLSNHTKAQTFSIENLICH</sequence>
<dbReference type="RefSeq" id="WP_130255969.1">
    <property type="nucleotide sequence ID" value="NZ_PPSX01000045.1"/>
</dbReference>
<dbReference type="SUPFAM" id="SSF53822">
    <property type="entry name" value="Periplasmic binding protein-like I"/>
    <property type="match status" value="1"/>
</dbReference>
<organism evidence="6 7">
    <name type="scientific">Pseudoalteromonas phenolica</name>
    <dbReference type="NCBI Taxonomy" id="161398"/>
    <lineage>
        <taxon>Bacteria</taxon>
        <taxon>Pseudomonadati</taxon>
        <taxon>Pseudomonadota</taxon>
        <taxon>Gammaproteobacteria</taxon>
        <taxon>Alteromonadales</taxon>
        <taxon>Pseudoalteromonadaceae</taxon>
        <taxon>Pseudoalteromonas</taxon>
    </lineage>
</organism>
<gene>
    <name evidence="6" type="ORF">C1E23_12915</name>
</gene>
<proteinExistence type="inferred from homology"/>
<dbReference type="InterPro" id="IPR025997">
    <property type="entry name" value="SBP_2_dom"/>
</dbReference>
<dbReference type="PANTHER" id="PTHR46847:SF2">
    <property type="entry name" value="ABC TRANSPORTER SUGAR-BINDING PROTEIN"/>
    <property type="match status" value="1"/>
</dbReference>
<feature type="chain" id="PRO_5020298345" description="Periplasmic binding protein domain-containing protein" evidence="4">
    <location>
        <begin position="22"/>
        <end position="352"/>
    </location>
</feature>
<dbReference type="EMBL" id="PPSX01000045">
    <property type="protein sequence ID" value="RZQ52685.1"/>
    <property type="molecule type" value="Genomic_DNA"/>
</dbReference>
<dbReference type="Pfam" id="PF13407">
    <property type="entry name" value="Peripla_BP_4"/>
    <property type="match status" value="1"/>
</dbReference>
<evidence type="ECO:0000313" key="6">
    <source>
        <dbReference type="EMBL" id="RZQ52685.1"/>
    </source>
</evidence>
<dbReference type="AlphaFoldDB" id="A0A4Q7ILX9"/>
<comment type="caution">
    <text evidence="6">The sequence shown here is derived from an EMBL/GenBank/DDBJ whole genome shotgun (WGS) entry which is preliminary data.</text>
</comment>
<evidence type="ECO:0000259" key="5">
    <source>
        <dbReference type="Pfam" id="PF13407"/>
    </source>
</evidence>
<evidence type="ECO:0000256" key="1">
    <source>
        <dbReference type="ARBA" id="ARBA00004196"/>
    </source>
</evidence>
<comment type="subcellular location">
    <subcellularLocation>
        <location evidence="1">Cell envelope</location>
    </subcellularLocation>
</comment>
<evidence type="ECO:0000256" key="4">
    <source>
        <dbReference type="SAM" id="SignalP"/>
    </source>
</evidence>
<evidence type="ECO:0000313" key="7">
    <source>
        <dbReference type="Proteomes" id="UP000291338"/>
    </source>
</evidence>
<evidence type="ECO:0000256" key="3">
    <source>
        <dbReference type="ARBA" id="ARBA00022729"/>
    </source>
</evidence>
<name>A0A4Q7ILX9_9GAMM</name>